<dbReference type="OrthoDB" id="2510591at2759"/>
<comment type="caution">
    <text evidence="1">The sequence shown here is derived from an EMBL/GenBank/DDBJ whole genome shotgun (WGS) entry which is preliminary data.</text>
</comment>
<sequence>MLERVKISWEYKHPHRSSTLPTNLPRHNASQPSCILCLDQRRQLSSQGEKVLYQITQLKLSIQCGFEMWYHSKWACGQAILRSSSTVTPSYPNCILVLIQELCSKNIGKLELQVSKKKPWEYFNKFHIPGTCKGLVSEHKAVMIL</sequence>
<dbReference type="AlphaFoldDB" id="A0A0L6UMI1"/>
<gene>
    <name evidence="1" type="ORF">VP01_49g7</name>
</gene>
<name>A0A0L6UMI1_9BASI</name>
<protein>
    <submittedName>
        <fullName evidence="1">AKL18 protein</fullName>
    </submittedName>
</protein>
<accession>A0A0L6UMI1</accession>
<dbReference type="Proteomes" id="UP000037035">
    <property type="component" value="Unassembled WGS sequence"/>
</dbReference>
<proteinExistence type="predicted"/>
<evidence type="ECO:0000313" key="1">
    <source>
        <dbReference type="EMBL" id="KNZ49462.1"/>
    </source>
</evidence>
<reference evidence="1 2" key="1">
    <citation type="submission" date="2015-08" db="EMBL/GenBank/DDBJ databases">
        <title>Next Generation Sequencing and Analysis of the Genome of Puccinia sorghi L Schw, the Causal Agent of Maize Common Rust.</title>
        <authorList>
            <person name="Rochi L."/>
            <person name="Burguener G."/>
            <person name="Darino M."/>
            <person name="Turjanski A."/>
            <person name="Kreff E."/>
            <person name="Dieguez M.J."/>
            <person name="Sacco F."/>
        </authorList>
    </citation>
    <scope>NUCLEOTIDE SEQUENCE [LARGE SCALE GENOMIC DNA]</scope>
    <source>
        <strain evidence="1 2">RO10H11247</strain>
    </source>
</reference>
<evidence type="ECO:0000313" key="2">
    <source>
        <dbReference type="Proteomes" id="UP000037035"/>
    </source>
</evidence>
<dbReference type="EMBL" id="LAVV01010165">
    <property type="protein sequence ID" value="KNZ49462.1"/>
    <property type="molecule type" value="Genomic_DNA"/>
</dbReference>
<dbReference type="VEuPathDB" id="FungiDB:VP01_49g7"/>
<organism evidence="1 2">
    <name type="scientific">Puccinia sorghi</name>
    <dbReference type="NCBI Taxonomy" id="27349"/>
    <lineage>
        <taxon>Eukaryota</taxon>
        <taxon>Fungi</taxon>
        <taxon>Dikarya</taxon>
        <taxon>Basidiomycota</taxon>
        <taxon>Pucciniomycotina</taxon>
        <taxon>Pucciniomycetes</taxon>
        <taxon>Pucciniales</taxon>
        <taxon>Pucciniaceae</taxon>
        <taxon>Puccinia</taxon>
    </lineage>
</organism>
<keyword evidence="2" id="KW-1185">Reference proteome</keyword>